<keyword evidence="4 5" id="KW-0472">Membrane</keyword>
<feature type="transmembrane region" description="Helical" evidence="5">
    <location>
        <begin position="7"/>
        <end position="24"/>
    </location>
</feature>
<reference evidence="6" key="1">
    <citation type="submission" date="2018-05" db="EMBL/GenBank/DDBJ databases">
        <authorList>
            <person name="Lanie J.A."/>
            <person name="Ng W.-L."/>
            <person name="Kazmierczak K.M."/>
            <person name="Andrzejewski T.M."/>
            <person name="Davidsen T.M."/>
            <person name="Wayne K.J."/>
            <person name="Tettelin H."/>
            <person name="Glass J.I."/>
            <person name="Rusch D."/>
            <person name="Podicherti R."/>
            <person name="Tsui H.-C.T."/>
            <person name="Winkler M.E."/>
        </authorList>
    </citation>
    <scope>NUCLEOTIDE SEQUENCE</scope>
</reference>
<evidence type="ECO:0000256" key="1">
    <source>
        <dbReference type="ARBA" id="ARBA00004127"/>
    </source>
</evidence>
<comment type="subcellular location">
    <subcellularLocation>
        <location evidence="1">Endomembrane system</location>
        <topology evidence="1">Multi-pass membrane protein</topology>
    </subcellularLocation>
</comment>
<dbReference type="Gene3D" id="1.20.1250.20">
    <property type="entry name" value="MFS general substrate transporter like domains"/>
    <property type="match status" value="1"/>
</dbReference>
<keyword evidence="3 5" id="KW-1133">Transmembrane helix</keyword>
<evidence type="ECO:0008006" key="7">
    <source>
        <dbReference type="Google" id="ProtNLM"/>
    </source>
</evidence>
<evidence type="ECO:0000256" key="4">
    <source>
        <dbReference type="ARBA" id="ARBA00023136"/>
    </source>
</evidence>
<sequence length="155" mass="17161">MYDLANSAYTIIIVTFITSAYFANHIVGNPQLGAAYWQWTAGLCGIAIALTGPMLGAAADKKPKGKINFLQRFTLLCILTTCLFWFAKPNANYILYTLIIFFISNYCYEVASIFYNSLLKKCSNENNIGKTSGFGFALGYIGSVPIILLTLYLFV</sequence>
<dbReference type="SUPFAM" id="SSF103473">
    <property type="entry name" value="MFS general substrate transporter"/>
    <property type="match status" value="1"/>
</dbReference>
<feature type="transmembrane region" description="Helical" evidence="5">
    <location>
        <begin position="36"/>
        <end position="57"/>
    </location>
</feature>
<name>A0A382TEX4_9ZZZZ</name>
<proteinExistence type="predicted"/>
<dbReference type="InterPro" id="IPR050495">
    <property type="entry name" value="ATG22/LtaA_families"/>
</dbReference>
<feature type="transmembrane region" description="Helical" evidence="5">
    <location>
        <begin position="69"/>
        <end position="87"/>
    </location>
</feature>
<dbReference type="InterPro" id="IPR036259">
    <property type="entry name" value="MFS_trans_sf"/>
</dbReference>
<accession>A0A382TEX4</accession>
<organism evidence="6">
    <name type="scientific">marine metagenome</name>
    <dbReference type="NCBI Taxonomy" id="408172"/>
    <lineage>
        <taxon>unclassified sequences</taxon>
        <taxon>metagenomes</taxon>
        <taxon>ecological metagenomes</taxon>
    </lineage>
</organism>
<feature type="transmembrane region" description="Helical" evidence="5">
    <location>
        <begin position="136"/>
        <end position="154"/>
    </location>
</feature>
<dbReference type="PANTHER" id="PTHR23519:SF1">
    <property type="entry name" value="AUTOPHAGY-RELATED PROTEIN 22"/>
    <property type="match status" value="1"/>
</dbReference>
<evidence type="ECO:0000256" key="3">
    <source>
        <dbReference type="ARBA" id="ARBA00022989"/>
    </source>
</evidence>
<dbReference type="AlphaFoldDB" id="A0A382TEX4"/>
<keyword evidence="2 5" id="KW-0812">Transmembrane</keyword>
<evidence type="ECO:0000256" key="2">
    <source>
        <dbReference type="ARBA" id="ARBA00022692"/>
    </source>
</evidence>
<evidence type="ECO:0000313" key="6">
    <source>
        <dbReference type="EMBL" id="SVD19918.1"/>
    </source>
</evidence>
<gene>
    <name evidence="6" type="ORF">METZ01_LOCUS372772</name>
</gene>
<evidence type="ECO:0000256" key="5">
    <source>
        <dbReference type="SAM" id="Phobius"/>
    </source>
</evidence>
<dbReference type="GO" id="GO:0012505">
    <property type="term" value="C:endomembrane system"/>
    <property type="evidence" value="ECO:0007669"/>
    <property type="project" value="UniProtKB-SubCell"/>
</dbReference>
<feature type="transmembrane region" description="Helical" evidence="5">
    <location>
        <begin position="93"/>
        <end position="115"/>
    </location>
</feature>
<feature type="non-terminal residue" evidence="6">
    <location>
        <position position="155"/>
    </location>
</feature>
<protein>
    <recommendedName>
        <fullName evidence="7">Major facilitator superfamily (MFS) profile domain-containing protein</fullName>
    </recommendedName>
</protein>
<dbReference type="PANTHER" id="PTHR23519">
    <property type="entry name" value="AUTOPHAGY-RELATED PROTEIN 22"/>
    <property type="match status" value="1"/>
</dbReference>
<dbReference type="EMBL" id="UINC01135643">
    <property type="protein sequence ID" value="SVD19918.1"/>
    <property type="molecule type" value="Genomic_DNA"/>
</dbReference>